<protein>
    <submittedName>
        <fullName evidence="2">Uncharacterized conserved protein YafD, endonuclease/exonuclease/phosphatase (EEP) superfamily</fullName>
    </submittedName>
</protein>
<dbReference type="Gene3D" id="3.60.10.10">
    <property type="entry name" value="Endonuclease/exonuclease/phosphatase"/>
    <property type="match status" value="1"/>
</dbReference>
<dbReference type="NCBIfam" id="NF003840">
    <property type="entry name" value="PRK05421.1-2"/>
    <property type="match status" value="1"/>
</dbReference>
<proteinExistence type="predicted"/>
<dbReference type="SUPFAM" id="SSF56219">
    <property type="entry name" value="DNase I-like"/>
    <property type="match status" value="1"/>
</dbReference>
<dbReference type="Proteomes" id="UP000199527">
    <property type="component" value="Unassembled WGS sequence"/>
</dbReference>
<keyword evidence="3" id="KW-1185">Reference proteome</keyword>
<keyword evidence="2" id="KW-0269">Exonuclease</keyword>
<dbReference type="EMBL" id="FNEM01000013">
    <property type="protein sequence ID" value="SDJ77286.1"/>
    <property type="molecule type" value="Genomic_DNA"/>
</dbReference>
<keyword evidence="2" id="KW-0378">Hydrolase</keyword>
<evidence type="ECO:0000259" key="1">
    <source>
        <dbReference type="Pfam" id="PF03372"/>
    </source>
</evidence>
<dbReference type="AlphaFoldDB" id="A0A1G8WGH7"/>
<accession>A0A1G8WGH7</accession>
<dbReference type="Pfam" id="PF03372">
    <property type="entry name" value="Exo_endo_phos"/>
    <property type="match status" value="1"/>
</dbReference>
<keyword evidence="2" id="KW-0540">Nuclease</keyword>
<evidence type="ECO:0000313" key="2">
    <source>
        <dbReference type="EMBL" id="SDJ77286.1"/>
    </source>
</evidence>
<feature type="domain" description="Endonuclease/exonuclease/phosphatase" evidence="1">
    <location>
        <begin position="21"/>
        <end position="234"/>
    </location>
</feature>
<organism evidence="2 3">
    <name type="scientific">Ferrimonas sediminum</name>
    <dbReference type="NCBI Taxonomy" id="718193"/>
    <lineage>
        <taxon>Bacteria</taxon>
        <taxon>Pseudomonadati</taxon>
        <taxon>Pseudomonadota</taxon>
        <taxon>Gammaproteobacteria</taxon>
        <taxon>Alteromonadales</taxon>
        <taxon>Ferrimonadaceae</taxon>
        <taxon>Ferrimonas</taxon>
    </lineage>
</organism>
<keyword evidence="2" id="KW-0255">Endonuclease</keyword>
<dbReference type="GO" id="GO:0004519">
    <property type="term" value="F:endonuclease activity"/>
    <property type="evidence" value="ECO:0007669"/>
    <property type="project" value="UniProtKB-KW"/>
</dbReference>
<evidence type="ECO:0000313" key="3">
    <source>
        <dbReference type="Proteomes" id="UP000199527"/>
    </source>
</evidence>
<sequence length="248" mass="27260">MPAPTAAISTEQPLPSRFNLVSWNVHKQLGQPDWQQEFSDLQRQYSPHLMALQEVNVNPAQPPSMLPYHYAFGANLAQSDGSHSGVMSLAASPIQSTYLQLSAPTEPVTNTPKASLMSELIMADGQSLLMVNIHGINFVTNAKYQRQLDTLESAIDRHQGPVIFAGDFNTWSDDRKALLDALAQRQGLASVPFANSEGIKQFFGHKLDHILYSCQLTPVAGSADVLSHYTSSDHTPLYVQFDYSPTCS</sequence>
<dbReference type="InterPro" id="IPR005135">
    <property type="entry name" value="Endo/exonuclease/phosphatase"/>
</dbReference>
<reference evidence="3" key="1">
    <citation type="submission" date="2016-10" db="EMBL/GenBank/DDBJ databases">
        <authorList>
            <person name="Varghese N."/>
            <person name="Submissions S."/>
        </authorList>
    </citation>
    <scope>NUCLEOTIDE SEQUENCE [LARGE SCALE GENOMIC DNA]</scope>
    <source>
        <strain evidence="3">DSM 23317</strain>
    </source>
</reference>
<name>A0A1G8WGH7_9GAMM</name>
<dbReference type="InterPro" id="IPR036691">
    <property type="entry name" value="Endo/exonu/phosph_ase_sf"/>
</dbReference>
<dbReference type="GO" id="GO:0004527">
    <property type="term" value="F:exonuclease activity"/>
    <property type="evidence" value="ECO:0007669"/>
    <property type="project" value="UniProtKB-KW"/>
</dbReference>
<gene>
    <name evidence="2" type="ORF">SAMN04488540_11357</name>
</gene>
<dbReference type="NCBIfam" id="NF003842">
    <property type="entry name" value="PRK05421.1-4"/>
    <property type="match status" value="1"/>
</dbReference>